<dbReference type="GO" id="GO:0016567">
    <property type="term" value="P:protein ubiquitination"/>
    <property type="evidence" value="ECO:0007669"/>
    <property type="project" value="TreeGrafter"/>
</dbReference>
<dbReference type="InterPro" id="IPR000477">
    <property type="entry name" value="RT_dom"/>
</dbReference>
<sequence>MTLPNMAAPVGTVKMEGSPTNELNIENFITEMRNRVKNYIYKHHYESAIFWADKLVDLSDAVEDLFWYAQTMFYTGQYHRAIHLLSSRKLIKQYPACRYLAAKCYYECKEWQEALNVLDMLDMSFTRASSTLNSSLGQNSASQEEKVAWDNMLLRNCDNSICLLRGKIYEAMDNRSLAADCYREALHLDVFCFEAFDLLVSHHMLTATEEQDLIESLPFDSQCPAGSADIIKSLYQSKMKKYNCPKEAVISEVLTPLTNNLDVIVSTAEQHLYNCNFRKAHKITAKVLTQDPYHSQCLPIHIACLVELKKSNDLFYLGHKLVDSYPDKCISWFAVGCYYMLTENYSFARWYLSKATTLERAHGPSWLAYGHTFGMNNDHDQAMAAYFTASQIMRGCHLPVLYIGLEYGLTNNAKLAERFFSEARGIAPTDPFVLHEMGVIHFGNGNLAEAERLFSKALSLVQACTNEMLEERWEPLINNLGHVARRQRRYEEALEYHKQALVLVPQSASTYSAIVGGININNLRYADDTVMLAENEDDLQKLVNTVKEESEKCGLFINIRKTKTMVISREIVIPLIDIKIDGERVEQVANFTYLGHWITEDGRSDQEVKRRIGMAKNTFSRMSKLLTNRRISFATRSRLTKCYVWSIFLYACETWTLNASLERNIEALEMWLYRRMARISWKEKKKNKDVLEEIGLKHTELLKIIKTRQLAYYGHIRRHQSLQKSIMEGKINGKRQRGRKRKSWLGNMEETTTRRINECCEVALNREEWRRTIASNLWQETEQR</sequence>
<keyword evidence="4" id="KW-0833">Ubl conjugation pathway</keyword>
<dbReference type="EMBL" id="BMAT01013907">
    <property type="protein sequence ID" value="GFS22687.1"/>
    <property type="molecule type" value="Genomic_DNA"/>
</dbReference>
<dbReference type="GO" id="GO:0005737">
    <property type="term" value="C:cytoplasm"/>
    <property type="evidence" value="ECO:0007669"/>
    <property type="project" value="TreeGrafter"/>
</dbReference>
<keyword evidence="10" id="KW-1185">Reference proteome</keyword>
<name>A0AAV4JMD2_9GAST</name>
<dbReference type="GO" id="GO:0031145">
    <property type="term" value="P:anaphase-promoting complex-dependent catabolic process"/>
    <property type="evidence" value="ECO:0007669"/>
    <property type="project" value="TreeGrafter"/>
</dbReference>
<evidence type="ECO:0000259" key="8">
    <source>
        <dbReference type="Pfam" id="PF00078"/>
    </source>
</evidence>
<dbReference type="InterPro" id="IPR011990">
    <property type="entry name" value="TPR-like_helical_dom_sf"/>
</dbReference>
<keyword evidence="5 7" id="KW-0802">TPR repeat</keyword>
<feature type="domain" description="Reverse transcriptase" evidence="8">
    <location>
        <begin position="519"/>
        <end position="598"/>
    </location>
</feature>
<dbReference type="PROSITE" id="PS50005">
    <property type="entry name" value="TPR"/>
    <property type="match status" value="1"/>
</dbReference>
<evidence type="ECO:0000313" key="9">
    <source>
        <dbReference type="EMBL" id="GFS22687.1"/>
    </source>
</evidence>
<keyword evidence="6" id="KW-0131">Cell cycle</keyword>
<accession>A0AAV4JMD2</accession>
<keyword evidence="1 9" id="KW-0132">Cell division</keyword>
<keyword evidence="3" id="KW-0498">Mitosis</keyword>
<dbReference type="Proteomes" id="UP000762676">
    <property type="component" value="Unassembled WGS sequence"/>
</dbReference>
<reference evidence="9 10" key="1">
    <citation type="journal article" date="2021" name="Elife">
        <title>Chloroplast acquisition without the gene transfer in kleptoplastic sea slugs, Plakobranchus ocellatus.</title>
        <authorList>
            <person name="Maeda T."/>
            <person name="Takahashi S."/>
            <person name="Yoshida T."/>
            <person name="Shimamura S."/>
            <person name="Takaki Y."/>
            <person name="Nagai Y."/>
            <person name="Toyoda A."/>
            <person name="Suzuki Y."/>
            <person name="Arimoto A."/>
            <person name="Ishii H."/>
            <person name="Satoh N."/>
            <person name="Nishiyama T."/>
            <person name="Hasebe M."/>
            <person name="Maruyama T."/>
            <person name="Minagawa J."/>
            <person name="Obokata J."/>
            <person name="Shigenobu S."/>
        </authorList>
    </citation>
    <scope>NUCLEOTIDE SEQUENCE [LARGE SCALE GENOMIC DNA]</scope>
</reference>
<evidence type="ECO:0000313" key="10">
    <source>
        <dbReference type="Proteomes" id="UP000762676"/>
    </source>
</evidence>
<gene>
    <name evidence="9" type="ORF">ElyMa_006957600</name>
</gene>
<keyword evidence="2" id="KW-0677">Repeat</keyword>
<dbReference type="Gene3D" id="1.25.40.10">
    <property type="entry name" value="Tetratricopeptide repeat domain"/>
    <property type="match status" value="1"/>
</dbReference>
<dbReference type="PANTHER" id="PTHR12558:SF9">
    <property type="entry name" value="CELL DIVISION CYCLE PROTEIN 16 HOMOLOG"/>
    <property type="match status" value="1"/>
</dbReference>
<dbReference type="InterPro" id="IPR019734">
    <property type="entry name" value="TPR_rpt"/>
</dbReference>
<dbReference type="SMART" id="SM00028">
    <property type="entry name" value="TPR"/>
    <property type="match status" value="6"/>
</dbReference>
<dbReference type="AlphaFoldDB" id="A0AAV4JMD2"/>
<dbReference type="Pfam" id="PF13176">
    <property type="entry name" value="TPR_7"/>
    <property type="match status" value="1"/>
</dbReference>
<dbReference type="GO" id="GO:0045842">
    <property type="term" value="P:positive regulation of mitotic metaphase/anaphase transition"/>
    <property type="evidence" value="ECO:0007669"/>
    <property type="project" value="TreeGrafter"/>
</dbReference>
<dbReference type="GO" id="GO:0051301">
    <property type="term" value="P:cell division"/>
    <property type="evidence" value="ECO:0007669"/>
    <property type="project" value="UniProtKB-KW"/>
</dbReference>
<evidence type="ECO:0000256" key="7">
    <source>
        <dbReference type="PROSITE-ProRule" id="PRU00339"/>
    </source>
</evidence>
<comment type="caution">
    <text evidence="9">The sequence shown here is derived from an EMBL/GenBank/DDBJ whole genome shotgun (WGS) entry which is preliminary data.</text>
</comment>
<dbReference type="GO" id="GO:0005680">
    <property type="term" value="C:anaphase-promoting complex"/>
    <property type="evidence" value="ECO:0007669"/>
    <property type="project" value="TreeGrafter"/>
</dbReference>
<organism evidence="9 10">
    <name type="scientific">Elysia marginata</name>
    <dbReference type="NCBI Taxonomy" id="1093978"/>
    <lineage>
        <taxon>Eukaryota</taxon>
        <taxon>Metazoa</taxon>
        <taxon>Spiralia</taxon>
        <taxon>Lophotrochozoa</taxon>
        <taxon>Mollusca</taxon>
        <taxon>Gastropoda</taxon>
        <taxon>Heterobranchia</taxon>
        <taxon>Euthyneura</taxon>
        <taxon>Panpulmonata</taxon>
        <taxon>Sacoglossa</taxon>
        <taxon>Placobranchoidea</taxon>
        <taxon>Plakobranchidae</taxon>
        <taxon>Elysia</taxon>
    </lineage>
</organism>
<evidence type="ECO:0000256" key="3">
    <source>
        <dbReference type="ARBA" id="ARBA00022776"/>
    </source>
</evidence>
<dbReference type="SUPFAM" id="SSF48452">
    <property type="entry name" value="TPR-like"/>
    <property type="match status" value="2"/>
</dbReference>
<dbReference type="PANTHER" id="PTHR12558">
    <property type="entry name" value="CELL DIVISION CYCLE 16,23,27"/>
    <property type="match status" value="1"/>
</dbReference>
<dbReference type="SUPFAM" id="SSF56672">
    <property type="entry name" value="DNA/RNA polymerases"/>
    <property type="match status" value="1"/>
</dbReference>
<dbReference type="Pfam" id="PF12895">
    <property type="entry name" value="ANAPC3"/>
    <property type="match status" value="1"/>
</dbReference>
<feature type="repeat" description="TPR" evidence="7">
    <location>
        <begin position="474"/>
        <end position="507"/>
    </location>
</feature>
<protein>
    <submittedName>
        <fullName evidence="9">Cell division cycle protein 16 homolog</fullName>
    </submittedName>
</protein>
<evidence type="ECO:0000256" key="4">
    <source>
        <dbReference type="ARBA" id="ARBA00022786"/>
    </source>
</evidence>
<evidence type="ECO:0000256" key="6">
    <source>
        <dbReference type="ARBA" id="ARBA00023306"/>
    </source>
</evidence>
<evidence type="ECO:0000256" key="1">
    <source>
        <dbReference type="ARBA" id="ARBA00022618"/>
    </source>
</evidence>
<dbReference type="Pfam" id="PF00078">
    <property type="entry name" value="RVT_1"/>
    <property type="match status" value="1"/>
</dbReference>
<evidence type="ECO:0000256" key="2">
    <source>
        <dbReference type="ARBA" id="ARBA00022737"/>
    </source>
</evidence>
<proteinExistence type="predicted"/>
<dbReference type="InterPro" id="IPR043502">
    <property type="entry name" value="DNA/RNA_pol_sf"/>
</dbReference>
<evidence type="ECO:0000256" key="5">
    <source>
        <dbReference type="ARBA" id="ARBA00022803"/>
    </source>
</evidence>